<proteinExistence type="predicted"/>
<dbReference type="InterPro" id="IPR020846">
    <property type="entry name" value="MFS_dom"/>
</dbReference>
<feature type="transmembrane region" description="Helical" evidence="6">
    <location>
        <begin position="439"/>
        <end position="458"/>
    </location>
</feature>
<keyword evidence="3 6" id="KW-1133">Transmembrane helix</keyword>
<dbReference type="CDD" id="cd06174">
    <property type="entry name" value="MFS"/>
    <property type="match status" value="1"/>
</dbReference>
<feature type="transmembrane region" description="Helical" evidence="6">
    <location>
        <begin position="186"/>
        <end position="208"/>
    </location>
</feature>
<feature type="transmembrane region" description="Helical" evidence="6">
    <location>
        <begin position="537"/>
        <end position="558"/>
    </location>
</feature>
<evidence type="ECO:0000256" key="4">
    <source>
        <dbReference type="ARBA" id="ARBA00023136"/>
    </source>
</evidence>
<evidence type="ECO:0000313" key="8">
    <source>
        <dbReference type="EMBL" id="OZG51431.1"/>
    </source>
</evidence>
<dbReference type="Pfam" id="PF07690">
    <property type="entry name" value="MFS_1"/>
    <property type="match status" value="1"/>
</dbReference>
<feature type="transmembrane region" description="Helical" evidence="6">
    <location>
        <begin position="365"/>
        <end position="385"/>
    </location>
</feature>
<sequence length="564" mass="59291">MNDDASDRLGTGNDADAREELRPAVDPSEPAPEAAPGSTAADEDREAIPGIERPDVGHAFTQQQFESVDKLGEPFITKENRPEGSPETVQNTDVQNVVAATDSGAPATALSSVVGAEALNTESAFNDMRDPMAAADGSIPTKTEVVRLGIGFTLSAVLCAIPWVALSSIILPAVLENINAGAKESMLGTINAVGSIVALLANIIFGTLSDLTRSKWGKRTPWIIAGGIVAGLSVGAVSLVQHSFGAVLFFWCMAQLGYNVMLAPFVATMSDRVPDKFRGRVSGFYGAGIAAGQTIGSFVGARLLAQGQSGMDAGWVMGLAVFALIGIAVVAIWPREKSNEDEPREKFSLRMLLLSFRPPRHAPDFYYALAGRTLMMGGYWMINSYQLYIAQDYVYAGDPDGGTKAAALIATMSVITLIVSLVAALGAGPLTDKIGMRKVPVALASCMFALGAAMPLLFHSAVGMYLFAAIAGLGYGTYNAIDQALNVSVLPNPEEAGKDLGILNLANTLSTVIGSVFTSLIVVIVKSVMGVTSTPSQAYTVVFIVAIVIVLIAAWLIVRIKKVR</sequence>
<protein>
    <submittedName>
        <fullName evidence="8">Transporter, major facilitator family protein</fullName>
    </submittedName>
</protein>
<feature type="domain" description="Major facilitator superfamily (MFS) profile" evidence="7">
    <location>
        <begin position="144"/>
        <end position="564"/>
    </location>
</feature>
<dbReference type="PANTHER" id="PTHR23528:SF1">
    <property type="entry name" value="MAJOR FACILITATOR SUPERFAMILY (MFS) PROFILE DOMAIN-CONTAINING PROTEIN"/>
    <property type="match status" value="1"/>
</dbReference>
<keyword evidence="9" id="KW-1185">Reference proteome</keyword>
<organism evidence="8 9">
    <name type="scientific">Pseudoscardovia suis</name>
    <dbReference type="NCBI Taxonomy" id="987063"/>
    <lineage>
        <taxon>Bacteria</taxon>
        <taxon>Bacillati</taxon>
        <taxon>Actinomycetota</taxon>
        <taxon>Actinomycetes</taxon>
        <taxon>Bifidobacteriales</taxon>
        <taxon>Bifidobacteriaceae</taxon>
        <taxon>Pseudoscardovia</taxon>
    </lineage>
</organism>
<evidence type="ECO:0000313" key="9">
    <source>
        <dbReference type="Proteomes" id="UP000216454"/>
    </source>
</evidence>
<dbReference type="GO" id="GO:0022857">
    <property type="term" value="F:transmembrane transporter activity"/>
    <property type="evidence" value="ECO:0007669"/>
    <property type="project" value="InterPro"/>
</dbReference>
<dbReference type="Proteomes" id="UP000216454">
    <property type="component" value="Unassembled WGS sequence"/>
</dbReference>
<accession>A0A261EX53</accession>
<evidence type="ECO:0000256" key="3">
    <source>
        <dbReference type="ARBA" id="ARBA00022989"/>
    </source>
</evidence>
<dbReference type="GO" id="GO:0005886">
    <property type="term" value="C:plasma membrane"/>
    <property type="evidence" value="ECO:0007669"/>
    <property type="project" value="UniProtKB-SubCell"/>
</dbReference>
<dbReference type="SUPFAM" id="SSF103473">
    <property type="entry name" value="MFS general substrate transporter"/>
    <property type="match status" value="1"/>
</dbReference>
<evidence type="ECO:0000256" key="1">
    <source>
        <dbReference type="ARBA" id="ARBA00004651"/>
    </source>
</evidence>
<feature type="transmembrane region" description="Helical" evidence="6">
    <location>
        <begin position="405"/>
        <end position="427"/>
    </location>
</feature>
<dbReference type="RefSeq" id="WP_094691393.1">
    <property type="nucleotide sequence ID" value="NZ_MWWQ01000008.1"/>
</dbReference>
<dbReference type="InterPro" id="IPR011701">
    <property type="entry name" value="MFS"/>
</dbReference>
<dbReference type="PROSITE" id="PS50850">
    <property type="entry name" value="MFS"/>
    <property type="match status" value="1"/>
</dbReference>
<dbReference type="EMBL" id="MWWQ01000008">
    <property type="protein sequence ID" value="OZG51431.1"/>
    <property type="molecule type" value="Genomic_DNA"/>
</dbReference>
<feature type="compositionally biased region" description="Low complexity" evidence="5">
    <location>
        <begin position="24"/>
        <end position="40"/>
    </location>
</feature>
<reference evidence="8 9" key="1">
    <citation type="journal article" date="2017" name="BMC Genomics">
        <title>Comparative genomic and phylogenomic analyses of the Bifidobacteriaceae family.</title>
        <authorList>
            <person name="Lugli G.A."/>
            <person name="Milani C."/>
            <person name="Turroni F."/>
            <person name="Duranti S."/>
            <person name="Mancabelli L."/>
            <person name="Mangifesta M."/>
            <person name="Ferrario C."/>
            <person name="Modesto M."/>
            <person name="Mattarelli P."/>
            <person name="Jiri K."/>
            <person name="van Sinderen D."/>
            <person name="Ventura M."/>
        </authorList>
    </citation>
    <scope>NUCLEOTIDE SEQUENCE [LARGE SCALE GENOMIC DNA]</scope>
    <source>
        <strain evidence="8 9">DSM 24744</strain>
    </source>
</reference>
<feature type="transmembrane region" description="Helical" evidence="6">
    <location>
        <begin position="313"/>
        <end position="334"/>
    </location>
</feature>
<feature type="transmembrane region" description="Helical" evidence="6">
    <location>
        <begin position="246"/>
        <end position="269"/>
    </location>
</feature>
<dbReference type="Gene3D" id="1.20.1250.20">
    <property type="entry name" value="MFS general substrate transporter like domains"/>
    <property type="match status" value="2"/>
</dbReference>
<comment type="subcellular location">
    <subcellularLocation>
        <location evidence="1">Cell membrane</location>
        <topology evidence="1">Multi-pass membrane protein</topology>
    </subcellularLocation>
</comment>
<name>A0A261EX53_9BIFI</name>
<feature type="transmembrane region" description="Helical" evidence="6">
    <location>
        <begin position="281"/>
        <end position="301"/>
    </location>
</feature>
<dbReference type="InterPro" id="IPR036259">
    <property type="entry name" value="MFS_trans_sf"/>
</dbReference>
<feature type="transmembrane region" description="Helical" evidence="6">
    <location>
        <begin position="502"/>
        <end position="525"/>
    </location>
</feature>
<feature type="transmembrane region" description="Helical" evidence="6">
    <location>
        <begin position="220"/>
        <end position="240"/>
    </location>
</feature>
<dbReference type="PANTHER" id="PTHR23528">
    <property type="match status" value="1"/>
</dbReference>
<evidence type="ECO:0000259" key="7">
    <source>
        <dbReference type="PROSITE" id="PS50850"/>
    </source>
</evidence>
<evidence type="ECO:0000256" key="2">
    <source>
        <dbReference type="ARBA" id="ARBA00022692"/>
    </source>
</evidence>
<dbReference type="OrthoDB" id="7584869at2"/>
<feature type="region of interest" description="Disordered" evidence="5">
    <location>
        <begin position="1"/>
        <end position="57"/>
    </location>
</feature>
<comment type="caution">
    <text evidence="8">The sequence shown here is derived from an EMBL/GenBank/DDBJ whole genome shotgun (WGS) entry which is preliminary data.</text>
</comment>
<evidence type="ECO:0000256" key="6">
    <source>
        <dbReference type="SAM" id="Phobius"/>
    </source>
</evidence>
<feature type="transmembrane region" description="Helical" evidence="6">
    <location>
        <begin position="464"/>
        <end position="481"/>
    </location>
</feature>
<dbReference type="AlphaFoldDB" id="A0A261EX53"/>
<keyword evidence="2 6" id="KW-0812">Transmembrane</keyword>
<evidence type="ECO:0000256" key="5">
    <source>
        <dbReference type="SAM" id="MobiDB-lite"/>
    </source>
</evidence>
<feature type="transmembrane region" description="Helical" evidence="6">
    <location>
        <begin position="148"/>
        <end position="174"/>
    </location>
</feature>
<keyword evidence="4 6" id="KW-0472">Membrane</keyword>
<gene>
    <name evidence="8" type="ORF">PSSU_1054</name>
</gene>